<keyword evidence="2" id="KW-0813">Transport</keyword>
<evidence type="ECO:0008006" key="9">
    <source>
        <dbReference type="Google" id="ProtNLM"/>
    </source>
</evidence>
<dbReference type="SUPFAM" id="SSF103473">
    <property type="entry name" value="MFS general substrate transporter"/>
    <property type="match status" value="1"/>
</dbReference>
<feature type="transmembrane region" description="Helical" evidence="6">
    <location>
        <begin position="46"/>
        <end position="69"/>
    </location>
</feature>
<evidence type="ECO:0000313" key="8">
    <source>
        <dbReference type="Proteomes" id="UP000008177"/>
    </source>
</evidence>
<keyword evidence="5 6" id="KW-0472">Membrane</keyword>
<dbReference type="AlphaFoldDB" id="G2YD91"/>
<dbReference type="PANTHER" id="PTHR43791:SF52">
    <property type="entry name" value="TRANSPORTER, PUTATIVE (AFU_ORTHOLOGUE AFUA_1G11820)-RELATED"/>
    <property type="match status" value="1"/>
</dbReference>
<evidence type="ECO:0000256" key="4">
    <source>
        <dbReference type="ARBA" id="ARBA00022989"/>
    </source>
</evidence>
<dbReference type="Proteomes" id="UP000008177">
    <property type="component" value="Unplaced contigs"/>
</dbReference>
<evidence type="ECO:0000256" key="5">
    <source>
        <dbReference type="ARBA" id="ARBA00023136"/>
    </source>
</evidence>
<proteinExistence type="predicted"/>
<comment type="subcellular location">
    <subcellularLocation>
        <location evidence="1">Membrane</location>
        <topology evidence="1">Multi-pass membrane protein</topology>
    </subcellularLocation>
</comment>
<dbReference type="EMBL" id="FQ790321">
    <property type="protein sequence ID" value="CCD49739.1"/>
    <property type="molecule type" value="Genomic_DNA"/>
</dbReference>
<dbReference type="GO" id="GO:0016020">
    <property type="term" value="C:membrane"/>
    <property type="evidence" value="ECO:0007669"/>
    <property type="project" value="UniProtKB-SubCell"/>
</dbReference>
<dbReference type="Gene3D" id="1.20.1250.20">
    <property type="entry name" value="MFS general substrate transporter like domains"/>
    <property type="match status" value="1"/>
</dbReference>
<keyword evidence="3 6" id="KW-0812">Transmembrane</keyword>
<keyword evidence="4 6" id="KW-1133">Transmembrane helix</keyword>
<evidence type="ECO:0000256" key="3">
    <source>
        <dbReference type="ARBA" id="ARBA00022692"/>
    </source>
</evidence>
<dbReference type="PANTHER" id="PTHR43791">
    <property type="entry name" value="PERMEASE-RELATED"/>
    <property type="match status" value="1"/>
</dbReference>
<evidence type="ECO:0000256" key="1">
    <source>
        <dbReference type="ARBA" id="ARBA00004141"/>
    </source>
</evidence>
<dbReference type="InParanoid" id="G2YD91"/>
<protein>
    <recommendedName>
        <fullName evidence="9">Major facilitator superfamily (MFS) profile domain-containing protein</fullName>
    </recommendedName>
</protein>
<gene>
    <name evidence="7" type="ORF">BofuT4_P094470.1</name>
</gene>
<sequence>MYMGVVNTGYATSFFLPTIIQEMGYTAIDSQCLVIAYLTDRLQHRFAFTIAGVVVGIIGYVILICQSYVSTGIKYMACFLITTGGYMTQPVTWAWVANKYDLKCTINHVESVY</sequence>
<name>G2YD91_BOTF4</name>
<evidence type="ECO:0000313" key="7">
    <source>
        <dbReference type="EMBL" id="CCD49739.1"/>
    </source>
</evidence>
<dbReference type="GO" id="GO:0022857">
    <property type="term" value="F:transmembrane transporter activity"/>
    <property type="evidence" value="ECO:0007669"/>
    <property type="project" value="TreeGrafter"/>
</dbReference>
<organism evidence="7 8">
    <name type="scientific">Botryotinia fuckeliana (strain T4)</name>
    <name type="common">Noble rot fungus</name>
    <name type="synonym">Botrytis cinerea</name>
    <dbReference type="NCBI Taxonomy" id="999810"/>
    <lineage>
        <taxon>Eukaryota</taxon>
        <taxon>Fungi</taxon>
        <taxon>Dikarya</taxon>
        <taxon>Ascomycota</taxon>
        <taxon>Pezizomycotina</taxon>
        <taxon>Leotiomycetes</taxon>
        <taxon>Helotiales</taxon>
        <taxon>Sclerotiniaceae</taxon>
        <taxon>Botrytis</taxon>
    </lineage>
</organism>
<reference evidence="8" key="1">
    <citation type="journal article" date="2011" name="PLoS Genet.">
        <title>Genomic analysis of the necrotrophic fungal pathogens Sclerotinia sclerotiorum and Botrytis cinerea.</title>
        <authorList>
            <person name="Amselem J."/>
            <person name="Cuomo C.A."/>
            <person name="van Kan J.A."/>
            <person name="Viaud M."/>
            <person name="Benito E.P."/>
            <person name="Couloux A."/>
            <person name="Coutinho P.M."/>
            <person name="de Vries R.P."/>
            <person name="Dyer P.S."/>
            <person name="Fillinger S."/>
            <person name="Fournier E."/>
            <person name="Gout L."/>
            <person name="Hahn M."/>
            <person name="Kohn L."/>
            <person name="Lapalu N."/>
            <person name="Plummer K.M."/>
            <person name="Pradier J.M."/>
            <person name="Quevillon E."/>
            <person name="Sharon A."/>
            <person name="Simon A."/>
            <person name="ten Have A."/>
            <person name="Tudzynski B."/>
            <person name="Tudzynski P."/>
            <person name="Wincker P."/>
            <person name="Andrew M."/>
            <person name="Anthouard V."/>
            <person name="Beever R.E."/>
            <person name="Beffa R."/>
            <person name="Benoit I."/>
            <person name="Bouzid O."/>
            <person name="Brault B."/>
            <person name="Chen Z."/>
            <person name="Choquer M."/>
            <person name="Collemare J."/>
            <person name="Cotton P."/>
            <person name="Danchin E.G."/>
            <person name="Da Silva C."/>
            <person name="Gautier A."/>
            <person name="Giraud C."/>
            <person name="Giraud T."/>
            <person name="Gonzalez C."/>
            <person name="Grossetete S."/>
            <person name="Guldener U."/>
            <person name="Henrissat B."/>
            <person name="Howlett B.J."/>
            <person name="Kodira C."/>
            <person name="Kretschmer M."/>
            <person name="Lappartient A."/>
            <person name="Leroch M."/>
            <person name="Levis C."/>
            <person name="Mauceli E."/>
            <person name="Neuveglise C."/>
            <person name="Oeser B."/>
            <person name="Pearson M."/>
            <person name="Poulain J."/>
            <person name="Poussereau N."/>
            <person name="Quesneville H."/>
            <person name="Rascle C."/>
            <person name="Schumacher J."/>
            <person name="Segurens B."/>
            <person name="Sexton A."/>
            <person name="Silva E."/>
            <person name="Sirven C."/>
            <person name="Soanes D.M."/>
            <person name="Talbot N.J."/>
            <person name="Templeton M."/>
            <person name="Yandava C."/>
            <person name="Yarden O."/>
            <person name="Zeng Q."/>
            <person name="Rollins J.A."/>
            <person name="Lebrun M.H."/>
            <person name="Dickman M."/>
        </authorList>
    </citation>
    <scope>NUCLEOTIDE SEQUENCE [LARGE SCALE GENOMIC DNA]</scope>
    <source>
        <strain evidence="8">T4</strain>
    </source>
</reference>
<evidence type="ECO:0000256" key="6">
    <source>
        <dbReference type="SAM" id="Phobius"/>
    </source>
</evidence>
<evidence type="ECO:0000256" key="2">
    <source>
        <dbReference type="ARBA" id="ARBA00022448"/>
    </source>
</evidence>
<dbReference type="InterPro" id="IPR036259">
    <property type="entry name" value="MFS_trans_sf"/>
</dbReference>
<accession>G2YD91</accession>
<dbReference type="STRING" id="999810.G2YD91"/>
<dbReference type="HOGENOM" id="CLU_2133128_0_0_1"/>